<sequence length="223" mass="25408">MKIYAVSMNELPNSGQFERMMAMVSEEKQDKVNRYRYPEDANRTLIGEVLIRKIISETFGLANEQIAFSSGRYGKPSALGLPNFHFNISHSGKWILCAAGNSPVGVDVEKIKPVNYDIAKRFFSFEEYRDLMEKSEPERLSYFYHLWTMKESFVKQAGKGLSLPLDSFSVKLAEDGRVSLKLPSGHPPCYMKTYELDPDYKMAVCSAEPDFPGKIEIKGYDEL</sequence>
<keyword evidence="3 9" id="KW-0808">Transferase</keyword>
<dbReference type="AlphaFoldDB" id="A0A0J6E8U9"/>
<evidence type="ECO:0000256" key="1">
    <source>
        <dbReference type="ARBA" id="ARBA00001946"/>
    </source>
</evidence>
<name>A0A0J6E8U9_9BACI</name>
<feature type="domain" description="4'-phosphopantetheinyl transferase" evidence="7">
    <location>
        <begin position="103"/>
        <end position="205"/>
    </location>
</feature>
<evidence type="ECO:0000313" key="9">
    <source>
        <dbReference type="EMBL" id="KRT95746.1"/>
    </source>
</evidence>
<accession>A0A0J6E8U9</accession>
<keyword evidence="12" id="KW-1185">Reference proteome</keyword>
<evidence type="ECO:0000259" key="7">
    <source>
        <dbReference type="Pfam" id="PF01648"/>
    </source>
</evidence>
<evidence type="ECO:0000259" key="8">
    <source>
        <dbReference type="Pfam" id="PF22624"/>
    </source>
</evidence>
<evidence type="ECO:0000313" key="10">
    <source>
        <dbReference type="EMBL" id="MEC0484355.1"/>
    </source>
</evidence>
<organism evidence="9 11">
    <name type="scientific">Bacillus glycinifermentans</name>
    <dbReference type="NCBI Taxonomy" id="1664069"/>
    <lineage>
        <taxon>Bacteria</taxon>
        <taxon>Bacillati</taxon>
        <taxon>Bacillota</taxon>
        <taxon>Bacilli</taxon>
        <taxon>Bacillales</taxon>
        <taxon>Bacillaceae</taxon>
        <taxon>Bacillus</taxon>
    </lineage>
</organism>
<protein>
    <submittedName>
        <fullName evidence="9 10">4'-phosphopantetheinyl transferase</fullName>
    </submittedName>
</protein>
<accession>A0A0J6HVK2</accession>
<evidence type="ECO:0000313" key="11">
    <source>
        <dbReference type="Proteomes" id="UP000036168"/>
    </source>
</evidence>
<reference evidence="10 12" key="3">
    <citation type="submission" date="2023-03" db="EMBL/GenBank/DDBJ databases">
        <title>Agriculturally important microbes genome sequencing.</title>
        <authorList>
            <person name="Dunlap C."/>
        </authorList>
    </citation>
    <scope>NUCLEOTIDE SEQUENCE [LARGE SCALE GENOMIC DNA]</scope>
    <source>
        <strain evidence="10 12">CBP-3203</strain>
    </source>
</reference>
<comment type="cofactor">
    <cofactor evidence="1">
        <name>Mg(2+)</name>
        <dbReference type="ChEBI" id="CHEBI:18420"/>
    </cofactor>
</comment>
<dbReference type="GO" id="GO:0019878">
    <property type="term" value="P:lysine biosynthetic process via aminoadipic acid"/>
    <property type="evidence" value="ECO:0007669"/>
    <property type="project" value="TreeGrafter"/>
</dbReference>
<proteinExistence type="inferred from homology"/>
<dbReference type="GO" id="GO:0000287">
    <property type="term" value="F:magnesium ion binding"/>
    <property type="evidence" value="ECO:0007669"/>
    <property type="project" value="InterPro"/>
</dbReference>
<dbReference type="RefSeq" id="WP_048355670.1">
    <property type="nucleotide sequence ID" value="NZ_CP095476.1"/>
</dbReference>
<dbReference type="Pfam" id="PF01648">
    <property type="entry name" value="ACPS"/>
    <property type="match status" value="1"/>
</dbReference>
<reference evidence="9" key="2">
    <citation type="submission" date="2015-10" db="EMBL/GenBank/DDBJ databases">
        <authorList>
            <person name="Gilbert D.G."/>
        </authorList>
    </citation>
    <scope>NUCLEOTIDE SEQUENCE</scope>
    <source>
        <strain evidence="9">GO-13</strain>
    </source>
</reference>
<dbReference type="SUPFAM" id="SSF56214">
    <property type="entry name" value="4'-phosphopantetheinyl transferase"/>
    <property type="match status" value="2"/>
</dbReference>
<dbReference type="Proteomes" id="UP000036168">
    <property type="component" value="Unassembled WGS sequence"/>
</dbReference>
<dbReference type="InterPro" id="IPR055066">
    <property type="entry name" value="AASDHPPT_N"/>
</dbReference>
<evidence type="ECO:0000256" key="6">
    <source>
        <dbReference type="ARBA" id="ARBA00023194"/>
    </source>
</evidence>
<evidence type="ECO:0000256" key="4">
    <source>
        <dbReference type="ARBA" id="ARBA00022723"/>
    </source>
</evidence>
<dbReference type="GO" id="GO:0008897">
    <property type="term" value="F:holo-[acyl-carrier-protein] synthase activity"/>
    <property type="evidence" value="ECO:0007669"/>
    <property type="project" value="InterPro"/>
</dbReference>
<dbReference type="GO" id="GO:0005829">
    <property type="term" value="C:cytosol"/>
    <property type="evidence" value="ECO:0007669"/>
    <property type="project" value="TreeGrafter"/>
</dbReference>
<dbReference type="PANTHER" id="PTHR12215:SF10">
    <property type="entry name" value="L-AMINOADIPATE-SEMIALDEHYDE DEHYDROGENASE-PHOSPHOPANTETHEINYL TRANSFERASE"/>
    <property type="match status" value="1"/>
</dbReference>
<reference evidence="9 11" key="1">
    <citation type="journal article" date="2015" name="Int. J. Syst. Evol. Microbiol.">
        <title>Bacillus glycinifermentans sp. nov., isolated from fermented soybean paste.</title>
        <authorList>
            <person name="Kim S.J."/>
            <person name="Dunlap C.A."/>
            <person name="Kwon S.W."/>
            <person name="Rooney A.P."/>
        </authorList>
    </citation>
    <scope>NUCLEOTIDE SEQUENCE [LARGE SCALE GENOMIC DNA]</scope>
    <source>
        <strain evidence="9 11">GO-13</strain>
    </source>
</reference>
<dbReference type="STRING" id="1664069.BGLY_0419"/>
<dbReference type="NCBIfam" id="TIGR00556">
    <property type="entry name" value="pantethn_trn"/>
    <property type="match status" value="1"/>
</dbReference>
<dbReference type="OrthoDB" id="9808281at2"/>
<keyword evidence="4" id="KW-0479">Metal-binding</keyword>
<dbReference type="EMBL" id="JARRTL010000007">
    <property type="protein sequence ID" value="MEC0484355.1"/>
    <property type="molecule type" value="Genomic_DNA"/>
</dbReference>
<feature type="domain" description="4'-phosphopantetheinyl transferase N-terminal" evidence="8">
    <location>
        <begin position="12"/>
        <end position="99"/>
    </location>
</feature>
<evidence type="ECO:0000256" key="3">
    <source>
        <dbReference type="ARBA" id="ARBA00022679"/>
    </source>
</evidence>
<dbReference type="GO" id="GO:0017000">
    <property type="term" value="P:antibiotic biosynthetic process"/>
    <property type="evidence" value="ECO:0007669"/>
    <property type="project" value="UniProtKB-KW"/>
</dbReference>
<keyword evidence="6" id="KW-0045">Antibiotic biosynthesis</keyword>
<comment type="similarity">
    <text evidence="2">Belongs to the P-Pant transferase superfamily. Gsp/Sfp/HetI/AcpT family.</text>
</comment>
<dbReference type="PANTHER" id="PTHR12215">
    <property type="entry name" value="PHOSPHOPANTETHEINE TRANSFERASE"/>
    <property type="match status" value="1"/>
</dbReference>
<dbReference type="InterPro" id="IPR004568">
    <property type="entry name" value="Ppantetheine-prot_Trfase_dom"/>
</dbReference>
<evidence type="ECO:0000256" key="5">
    <source>
        <dbReference type="ARBA" id="ARBA00022842"/>
    </source>
</evidence>
<keyword evidence="5" id="KW-0460">Magnesium</keyword>
<dbReference type="Gene3D" id="3.90.470.20">
    <property type="entry name" value="4'-phosphopantetheinyl transferase domain"/>
    <property type="match status" value="2"/>
</dbReference>
<dbReference type="InterPro" id="IPR008278">
    <property type="entry name" value="4-PPantetheinyl_Trfase_dom"/>
</dbReference>
<dbReference type="InterPro" id="IPR037143">
    <property type="entry name" value="4-PPantetheinyl_Trfase_dom_sf"/>
</dbReference>
<dbReference type="Proteomes" id="UP001341297">
    <property type="component" value="Unassembled WGS sequence"/>
</dbReference>
<dbReference type="GO" id="GO:0006633">
    <property type="term" value="P:fatty acid biosynthetic process"/>
    <property type="evidence" value="ECO:0007669"/>
    <property type="project" value="InterPro"/>
</dbReference>
<evidence type="ECO:0000313" key="12">
    <source>
        <dbReference type="Proteomes" id="UP001341297"/>
    </source>
</evidence>
<evidence type="ECO:0000256" key="2">
    <source>
        <dbReference type="ARBA" id="ARBA00010990"/>
    </source>
</evidence>
<dbReference type="Pfam" id="PF22624">
    <property type="entry name" value="AASDHPPT_N"/>
    <property type="match status" value="1"/>
</dbReference>
<dbReference type="EMBL" id="LECW02000001">
    <property type="protein sequence ID" value="KRT95746.1"/>
    <property type="molecule type" value="Genomic_DNA"/>
</dbReference>
<comment type="caution">
    <text evidence="9">The sequence shown here is derived from an EMBL/GenBank/DDBJ whole genome shotgun (WGS) entry which is preliminary data.</text>
</comment>
<dbReference type="PATRIC" id="fig|1664069.3.peg.4694"/>
<dbReference type="InterPro" id="IPR050559">
    <property type="entry name" value="P-Pant_transferase_sf"/>
</dbReference>
<gene>
    <name evidence="9" type="ORF">AB447_201185</name>
    <name evidence="10" type="ORF">P8828_05760</name>
</gene>